<dbReference type="Proteomes" id="UP000193642">
    <property type="component" value="Unassembled WGS sequence"/>
</dbReference>
<reference evidence="3 4" key="1">
    <citation type="submission" date="2016-07" db="EMBL/GenBank/DDBJ databases">
        <title>Pervasive Adenine N6-methylation of Active Genes in Fungi.</title>
        <authorList>
            <consortium name="DOE Joint Genome Institute"/>
            <person name="Mondo S.J."/>
            <person name="Dannebaum R.O."/>
            <person name="Kuo R.C."/>
            <person name="Labutti K."/>
            <person name="Haridas S."/>
            <person name="Kuo A."/>
            <person name="Salamov A."/>
            <person name="Ahrendt S.R."/>
            <person name="Lipzen A."/>
            <person name="Sullivan W."/>
            <person name="Andreopoulos W.B."/>
            <person name="Clum A."/>
            <person name="Lindquist E."/>
            <person name="Daum C."/>
            <person name="Ramamoorthy G.K."/>
            <person name="Gryganskyi A."/>
            <person name="Culley D."/>
            <person name="Magnuson J.K."/>
            <person name="James T.Y."/>
            <person name="O'Malley M.A."/>
            <person name="Stajich J.E."/>
            <person name="Spatafora J.W."/>
            <person name="Visel A."/>
            <person name="Grigoriev I.V."/>
        </authorList>
    </citation>
    <scope>NUCLEOTIDE SEQUENCE [LARGE SCALE GENOMIC DNA]</scope>
    <source>
        <strain evidence="3 4">JEL800</strain>
    </source>
</reference>
<dbReference type="Pfam" id="PF09994">
    <property type="entry name" value="T6SS_Tle1-like_cat"/>
    <property type="match status" value="1"/>
</dbReference>
<feature type="signal peptide" evidence="1">
    <location>
        <begin position="1"/>
        <end position="22"/>
    </location>
</feature>
<gene>
    <name evidence="3" type="ORF">BCR33DRAFT_856921</name>
</gene>
<evidence type="ECO:0000259" key="2">
    <source>
        <dbReference type="Pfam" id="PF09994"/>
    </source>
</evidence>
<protein>
    <recommendedName>
        <fullName evidence="2">T6SS Phospholipase effector Tle1-like catalytic domain-containing protein</fullName>
    </recommendedName>
</protein>
<keyword evidence="4" id="KW-1185">Reference proteome</keyword>
<evidence type="ECO:0000313" key="4">
    <source>
        <dbReference type="Proteomes" id="UP000193642"/>
    </source>
</evidence>
<dbReference type="STRING" id="329046.A0A1Y2BA28"/>
<dbReference type="PANTHER" id="PTHR33840:SF1">
    <property type="entry name" value="TLE1 PHOSPHOLIPASE DOMAIN-CONTAINING PROTEIN"/>
    <property type="match status" value="1"/>
</dbReference>
<dbReference type="AlphaFoldDB" id="A0A1Y2BA28"/>
<comment type="caution">
    <text evidence="3">The sequence shown here is derived from an EMBL/GenBank/DDBJ whole genome shotgun (WGS) entry which is preliminary data.</text>
</comment>
<evidence type="ECO:0000313" key="3">
    <source>
        <dbReference type="EMBL" id="ORY31556.1"/>
    </source>
</evidence>
<dbReference type="OrthoDB" id="3057168at2759"/>
<sequence length="430" mass="48644">MKAAIRIFLIVTLFTFFMAVSANWHFWDKEKPKSIKVLSPENETWNQPIGGGRKLVVLIDGTWQHPGSASDTPSQGGVKENAAMVPSNIVKIAYLLGNGSNQYDADYANLKQKIYYHSGVATEVNDKHDADLEGNFGNIHRHLLDAYAWLAREYKEGDEIYAFGFSRGATIVRSLFSFIRYAGLARVDGHASREALTAEVLAAFDLYRTRLDSDTHNQEAITEFHEKHCYNHVYLKFIGVFDTVEALDVPEGYSDYVDSQYLTEIATAMGEIEPNDYHDLRIGSHVQHAIPLHPSQTREQKWFRGGHADVGGGWWEQGLSDIALDWMIEKARFAGLEIRDASDFEKAFSPFLLGTSPAGYEARKSKIIHDYFANYPNGVSPNGKRVARDLNVYMDPAKYYKSSFHDSVYKLDYPLPKHVVEYQKNGHAEL</sequence>
<proteinExistence type="predicted"/>
<organism evidence="3 4">
    <name type="scientific">Rhizoclosmatium globosum</name>
    <dbReference type="NCBI Taxonomy" id="329046"/>
    <lineage>
        <taxon>Eukaryota</taxon>
        <taxon>Fungi</taxon>
        <taxon>Fungi incertae sedis</taxon>
        <taxon>Chytridiomycota</taxon>
        <taxon>Chytridiomycota incertae sedis</taxon>
        <taxon>Chytridiomycetes</taxon>
        <taxon>Chytridiales</taxon>
        <taxon>Chytriomycetaceae</taxon>
        <taxon>Rhizoclosmatium</taxon>
    </lineage>
</organism>
<feature type="domain" description="T6SS Phospholipase effector Tle1-like catalytic" evidence="2">
    <location>
        <begin position="53"/>
        <end position="329"/>
    </location>
</feature>
<accession>A0A1Y2BA28</accession>
<dbReference type="InterPro" id="IPR018712">
    <property type="entry name" value="Tle1-like_cat"/>
</dbReference>
<dbReference type="PANTHER" id="PTHR33840">
    <property type="match status" value="1"/>
</dbReference>
<name>A0A1Y2BA28_9FUNG</name>
<evidence type="ECO:0000256" key="1">
    <source>
        <dbReference type="SAM" id="SignalP"/>
    </source>
</evidence>
<dbReference type="EMBL" id="MCGO01000076">
    <property type="protein sequence ID" value="ORY31556.1"/>
    <property type="molecule type" value="Genomic_DNA"/>
</dbReference>
<keyword evidence="1" id="KW-0732">Signal</keyword>
<feature type="chain" id="PRO_5013073299" description="T6SS Phospholipase effector Tle1-like catalytic domain-containing protein" evidence="1">
    <location>
        <begin position="23"/>
        <end position="430"/>
    </location>
</feature>